<feature type="region of interest" description="Disordered" evidence="1">
    <location>
        <begin position="70"/>
        <end position="168"/>
    </location>
</feature>
<accession>A0A2G9TC58</accession>
<dbReference type="Proteomes" id="UP000230423">
    <property type="component" value="Unassembled WGS sequence"/>
</dbReference>
<proteinExistence type="predicted"/>
<reference evidence="2 3" key="1">
    <citation type="submission" date="2015-09" db="EMBL/GenBank/DDBJ databases">
        <title>Draft genome of the parasitic nematode Teladorsagia circumcincta isolate WARC Sus (inbred).</title>
        <authorList>
            <person name="Mitreva M."/>
        </authorList>
    </citation>
    <scope>NUCLEOTIDE SEQUENCE [LARGE SCALE GENOMIC DNA]</scope>
    <source>
        <strain evidence="2 3">S</strain>
    </source>
</reference>
<evidence type="ECO:0000256" key="1">
    <source>
        <dbReference type="SAM" id="MobiDB-lite"/>
    </source>
</evidence>
<keyword evidence="3" id="KW-1185">Reference proteome</keyword>
<organism evidence="2 3">
    <name type="scientific">Teladorsagia circumcincta</name>
    <name type="common">Brown stomach worm</name>
    <name type="synonym">Ostertagia circumcincta</name>
    <dbReference type="NCBI Taxonomy" id="45464"/>
    <lineage>
        <taxon>Eukaryota</taxon>
        <taxon>Metazoa</taxon>
        <taxon>Ecdysozoa</taxon>
        <taxon>Nematoda</taxon>
        <taxon>Chromadorea</taxon>
        <taxon>Rhabditida</taxon>
        <taxon>Rhabditina</taxon>
        <taxon>Rhabditomorpha</taxon>
        <taxon>Strongyloidea</taxon>
        <taxon>Trichostrongylidae</taxon>
        <taxon>Teladorsagia</taxon>
    </lineage>
</organism>
<dbReference type="AlphaFoldDB" id="A0A2G9TC58"/>
<dbReference type="InterPro" id="IPR035127">
    <property type="entry name" value="SL4P"/>
</dbReference>
<evidence type="ECO:0000313" key="3">
    <source>
        <dbReference type="Proteomes" id="UP000230423"/>
    </source>
</evidence>
<gene>
    <name evidence="2" type="ORF">TELCIR_23653</name>
</gene>
<feature type="compositionally biased region" description="Basic residues" evidence="1">
    <location>
        <begin position="70"/>
        <end position="80"/>
    </location>
</feature>
<dbReference type="Pfam" id="PF17618">
    <property type="entry name" value="SL4P"/>
    <property type="match status" value="1"/>
</dbReference>
<feature type="compositionally biased region" description="Basic residues" evidence="1">
    <location>
        <begin position="96"/>
        <end position="117"/>
    </location>
</feature>
<protein>
    <submittedName>
        <fullName evidence="2">Uncharacterized protein</fullName>
    </submittedName>
</protein>
<dbReference type="EMBL" id="KZ390348">
    <property type="protein sequence ID" value="PIO54970.1"/>
    <property type="molecule type" value="Genomic_DNA"/>
</dbReference>
<evidence type="ECO:0000313" key="2">
    <source>
        <dbReference type="EMBL" id="PIO54970.1"/>
    </source>
</evidence>
<sequence>MAQRNTGFFKLRGVDGPPISFNFKDENDLFESLSKKIGEVNNQIRSVHAADRDHGPLQLIAISDETRIHRTRQCSHRRHSTSSESSESRECSPGHYPHRHHQSKHHSHRRCSHRRRSTSSESFGSRECSPGHHPHRHHHSKHHSHRRCSHRRRSTSSESSESRGRSPTDLPLLVLDTLIRAFDHLFTLE</sequence>
<name>A0A2G9TC58_TELCI</name>
<feature type="compositionally biased region" description="Basic residues" evidence="1">
    <location>
        <begin position="132"/>
        <end position="154"/>
    </location>
</feature>